<accession>A0A6M3KFQ2</accession>
<gene>
    <name evidence="2" type="ORF">MM415A00666_0025</name>
    <name evidence="1" type="ORF">MM415B00458_0035</name>
</gene>
<reference evidence="2" key="1">
    <citation type="submission" date="2020-03" db="EMBL/GenBank/DDBJ databases">
        <title>The deep terrestrial virosphere.</title>
        <authorList>
            <person name="Holmfeldt K."/>
            <person name="Nilsson E."/>
            <person name="Simone D."/>
            <person name="Lopez-Fernandez M."/>
            <person name="Wu X."/>
            <person name="de Brujin I."/>
            <person name="Lundin D."/>
            <person name="Andersson A."/>
            <person name="Bertilsson S."/>
            <person name="Dopson M."/>
        </authorList>
    </citation>
    <scope>NUCLEOTIDE SEQUENCE</scope>
    <source>
        <strain evidence="2">MM415A00666</strain>
        <strain evidence="1">MM415B00458</strain>
    </source>
</reference>
<organism evidence="2">
    <name type="scientific">viral metagenome</name>
    <dbReference type="NCBI Taxonomy" id="1070528"/>
    <lineage>
        <taxon>unclassified sequences</taxon>
        <taxon>metagenomes</taxon>
        <taxon>organismal metagenomes</taxon>
    </lineage>
</organism>
<dbReference type="AlphaFoldDB" id="A0A6M3KFQ2"/>
<evidence type="ECO:0000313" key="1">
    <source>
        <dbReference type="EMBL" id="QJA64884.1"/>
    </source>
</evidence>
<proteinExistence type="predicted"/>
<dbReference type="EMBL" id="MT142433">
    <property type="protein sequence ID" value="QJA80743.1"/>
    <property type="molecule type" value="Genomic_DNA"/>
</dbReference>
<evidence type="ECO:0000313" key="2">
    <source>
        <dbReference type="EMBL" id="QJA80743.1"/>
    </source>
</evidence>
<name>A0A6M3KFQ2_9ZZZZ</name>
<protein>
    <submittedName>
        <fullName evidence="2">Uncharacterized protein</fullName>
    </submittedName>
</protein>
<sequence>MKLNIMERVKLLETLPAEGDLLTLKILRKLRESLSFSEAELKTFGVLYEFRCPFRGEVDGKMVICKNSGFFPKQPTCADHNIPMEPTGQMNLRIPPEALATEKEIFMGAQAIKIASNALERLNNSGRLTDAHISLYEKFFPPEETDIPEAIKKSMGE</sequence>
<dbReference type="EMBL" id="MT141528">
    <property type="protein sequence ID" value="QJA64884.1"/>
    <property type="molecule type" value="Genomic_DNA"/>
</dbReference>